<name>A0ABW2NN41_9BACL</name>
<dbReference type="PANTHER" id="PTHR37293">
    <property type="entry name" value="PHAGE REPLICATION PROTEIN-RELATED"/>
    <property type="match status" value="1"/>
</dbReference>
<dbReference type="InterPro" id="IPR053843">
    <property type="entry name" value="DnaD_N"/>
</dbReference>
<dbReference type="SUPFAM" id="SSF158499">
    <property type="entry name" value="DnaD domain-like"/>
    <property type="match status" value="1"/>
</dbReference>
<dbReference type="InterPro" id="IPR006343">
    <property type="entry name" value="DnaB/C_C"/>
</dbReference>
<dbReference type="Gene3D" id="1.10.10.630">
    <property type="entry name" value="DnaD domain-like"/>
    <property type="match status" value="1"/>
</dbReference>
<evidence type="ECO:0000256" key="1">
    <source>
        <dbReference type="ARBA" id="ARBA00093462"/>
    </source>
</evidence>
<proteinExistence type="inferred from homology"/>
<feature type="domain" description="DnaB/C C-terminal" evidence="3">
    <location>
        <begin position="133"/>
        <end position="203"/>
    </location>
</feature>
<organism evidence="5 6">
    <name type="scientific">Fictibacillus iocasae</name>
    <dbReference type="NCBI Taxonomy" id="2715437"/>
    <lineage>
        <taxon>Bacteria</taxon>
        <taxon>Bacillati</taxon>
        <taxon>Bacillota</taxon>
        <taxon>Bacilli</taxon>
        <taxon>Bacillales</taxon>
        <taxon>Fictibacillaceae</taxon>
        <taxon>Fictibacillus</taxon>
    </lineage>
</organism>
<gene>
    <name evidence="5" type="ORF">ACFQPF_02530</name>
</gene>
<dbReference type="Pfam" id="PF07261">
    <property type="entry name" value="DnaB_2"/>
    <property type="match status" value="1"/>
</dbReference>
<keyword evidence="6" id="KW-1185">Reference proteome</keyword>
<evidence type="ECO:0000256" key="2">
    <source>
        <dbReference type="SAM" id="MobiDB-lite"/>
    </source>
</evidence>
<evidence type="ECO:0000313" key="5">
    <source>
        <dbReference type="EMBL" id="MFC7370548.1"/>
    </source>
</evidence>
<evidence type="ECO:0000259" key="4">
    <source>
        <dbReference type="Pfam" id="PF21984"/>
    </source>
</evidence>
<dbReference type="InterPro" id="IPR036388">
    <property type="entry name" value="WH-like_DNA-bd_sf"/>
</dbReference>
<dbReference type="Proteomes" id="UP001596549">
    <property type="component" value="Unassembled WGS sequence"/>
</dbReference>
<feature type="region of interest" description="Disordered" evidence="2">
    <location>
        <begin position="205"/>
        <end position="225"/>
    </location>
</feature>
<accession>A0ABW2NN41</accession>
<protein>
    <submittedName>
        <fullName evidence="5">DnaD domain-containing protein</fullName>
    </submittedName>
</protein>
<sequence>MKNELFERWMQQGNVTVPKMLLTHYSRIGLSETECMLILQLHSFLEDGNVFPTPSELSERMTIDVNQTLSFMRVFIQKGFLSIQSIEDKDRGVYAEKYSLQPLWNRLLSELGEEQHNERVNDVKDRKNNIFVMFETEFGRPLSPMEIETVNIWMDEDNHPSEMIGAALKEGVLAGKLNFRYIDRILFEWKKAGVITVEQARVHGEKFRTRQQRAQPRSADYASKKDSLSLPAYNWLDS</sequence>
<dbReference type="Pfam" id="PF21984">
    <property type="entry name" value="DnaD_N"/>
    <property type="match status" value="1"/>
</dbReference>
<reference evidence="6" key="1">
    <citation type="journal article" date="2019" name="Int. J. Syst. Evol. Microbiol.">
        <title>The Global Catalogue of Microorganisms (GCM) 10K type strain sequencing project: providing services to taxonomists for standard genome sequencing and annotation.</title>
        <authorList>
            <consortium name="The Broad Institute Genomics Platform"/>
            <consortium name="The Broad Institute Genome Sequencing Center for Infectious Disease"/>
            <person name="Wu L."/>
            <person name="Ma J."/>
        </authorList>
    </citation>
    <scope>NUCLEOTIDE SEQUENCE [LARGE SCALE GENOMIC DNA]</scope>
    <source>
        <strain evidence="6">NBRC 106396</strain>
    </source>
</reference>
<dbReference type="Gene3D" id="1.10.10.10">
    <property type="entry name" value="Winged helix-like DNA-binding domain superfamily/Winged helix DNA-binding domain"/>
    <property type="match status" value="1"/>
</dbReference>
<dbReference type="InterPro" id="IPR053162">
    <property type="entry name" value="DnaD"/>
</dbReference>
<dbReference type="InterPro" id="IPR034829">
    <property type="entry name" value="DnaD-like_sf"/>
</dbReference>
<dbReference type="EMBL" id="JBHTCP010000004">
    <property type="protein sequence ID" value="MFC7370548.1"/>
    <property type="molecule type" value="Genomic_DNA"/>
</dbReference>
<dbReference type="RefSeq" id="WP_379746052.1">
    <property type="nucleotide sequence ID" value="NZ_JBHTCP010000004.1"/>
</dbReference>
<comment type="similarity">
    <text evidence="1">Belongs to the DnaB/DnaD family.</text>
</comment>
<evidence type="ECO:0000313" key="6">
    <source>
        <dbReference type="Proteomes" id="UP001596549"/>
    </source>
</evidence>
<evidence type="ECO:0000259" key="3">
    <source>
        <dbReference type="Pfam" id="PF07261"/>
    </source>
</evidence>
<feature type="domain" description="DnaD N-terminal" evidence="4">
    <location>
        <begin position="17"/>
        <end position="117"/>
    </location>
</feature>
<comment type="caution">
    <text evidence="5">The sequence shown here is derived from an EMBL/GenBank/DDBJ whole genome shotgun (WGS) entry which is preliminary data.</text>
</comment>
<dbReference type="PANTHER" id="PTHR37293:SF6">
    <property type="entry name" value="DNA REPLICATION PROTEIN DNAD"/>
    <property type="match status" value="1"/>
</dbReference>
<dbReference type="NCBIfam" id="TIGR01446">
    <property type="entry name" value="DnaD_dom"/>
    <property type="match status" value="1"/>
</dbReference>